<organism evidence="2 3">
    <name type="scientific">Rubripirellula reticaptiva</name>
    <dbReference type="NCBI Taxonomy" id="2528013"/>
    <lineage>
        <taxon>Bacteria</taxon>
        <taxon>Pseudomonadati</taxon>
        <taxon>Planctomycetota</taxon>
        <taxon>Planctomycetia</taxon>
        <taxon>Pirellulales</taxon>
        <taxon>Pirellulaceae</taxon>
        <taxon>Rubripirellula</taxon>
    </lineage>
</organism>
<accession>A0A5C6EL33</accession>
<feature type="compositionally biased region" description="Basic and acidic residues" evidence="1">
    <location>
        <begin position="15"/>
        <end position="28"/>
    </location>
</feature>
<keyword evidence="3" id="KW-1185">Reference proteome</keyword>
<proteinExistence type="predicted"/>
<dbReference type="EMBL" id="SJPX01000004">
    <property type="protein sequence ID" value="TWU49174.1"/>
    <property type="molecule type" value="Genomic_DNA"/>
</dbReference>
<feature type="region of interest" description="Disordered" evidence="1">
    <location>
        <begin position="13"/>
        <end position="82"/>
    </location>
</feature>
<name>A0A5C6EL33_9BACT</name>
<protein>
    <submittedName>
        <fullName evidence="2">Uncharacterized protein</fullName>
    </submittedName>
</protein>
<reference evidence="2 3" key="1">
    <citation type="submission" date="2019-02" db="EMBL/GenBank/DDBJ databases">
        <title>Deep-cultivation of Planctomycetes and their phenomic and genomic characterization uncovers novel biology.</title>
        <authorList>
            <person name="Wiegand S."/>
            <person name="Jogler M."/>
            <person name="Boedeker C."/>
            <person name="Pinto D."/>
            <person name="Vollmers J."/>
            <person name="Rivas-Marin E."/>
            <person name="Kohn T."/>
            <person name="Peeters S.H."/>
            <person name="Heuer A."/>
            <person name="Rast P."/>
            <person name="Oberbeckmann S."/>
            <person name="Bunk B."/>
            <person name="Jeske O."/>
            <person name="Meyerdierks A."/>
            <person name="Storesund J.E."/>
            <person name="Kallscheuer N."/>
            <person name="Luecker S."/>
            <person name="Lage O.M."/>
            <person name="Pohl T."/>
            <person name="Merkel B.J."/>
            <person name="Hornburger P."/>
            <person name="Mueller R.-W."/>
            <person name="Bruemmer F."/>
            <person name="Labrenz M."/>
            <person name="Spormann A.M."/>
            <person name="Op Den Camp H."/>
            <person name="Overmann J."/>
            <person name="Amann R."/>
            <person name="Jetten M.S.M."/>
            <person name="Mascher T."/>
            <person name="Medema M.H."/>
            <person name="Devos D.P."/>
            <person name="Kaster A.-K."/>
            <person name="Ovreas L."/>
            <person name="Rohde M."/>
            <person name="Galperin M.Y."/>
            <person name="Jogler C."/>
        </authorList>
    </citation>
    <scope>NUCLEOTIDE SEQUENCE [LARGE SCALE GENOMIC DNA]</scope>
    <source>
        <strain evidence="2 3">Poly59</strain>
    </source>
</reference>
<comment type="caution">
    <text evidence="2">The sequence shown here is derived from an EMBL/GenBank/DDBJ whole genome shotgun (WGS) entry which is preliminary data.</text>
</comment>
<evidence type="ECO:0000313" key="2">
    <source>
        <dbReference type="EMBL" id="TWU49174.1"/>
    </source>
</evidence>
<dbReference type="AlphaFoldDB" id="A0A5C6EL33"/>
<gene>
    <name evidence="2" type="ORF">Poly59_37880</name>
</gene>
<evidence type="ECO:0000256" key="1">
    <source>
        <dbReference type="SAM" id="MobiDB-lite"/>
    </source>
</evidence>
<dbReference type="Proteomes" id="UP000317977">
    <property type="component" value="Unassembled WGS sequence"/>
</dbReference>
<dbReference type="RefSeq" id="WP_146535473.1">
    <property type="nucleotide sequence ID" value="NZ_SJPX01000004.1"/>
</dbReference>
<evidence type="ECO:0000313" key="3">
    <source>
        <dbReference type="Proteomes" id="UP000317977"/>
    </source>
</evidence>
<sequence length="82" mass="8736">MLRPASFLAEVGDTDPIKSDYCDGRNVPDNDGYVHANRDDVAPSNDLALSGTDLITPTPTSDDQAEAARGRVDSSPKVTRFG</sequence>
<feature type="compositionally biased region" description="Polar residues" evidence="1">
    <location>
        <begin position="53"/>
        <end position="62"/>
    </location>
</feature>